<evidence type="ECO:0000259" key="10">
    <source>
        <dbReference type="Pfam" id="PF17764"/>
    </source>
</evidence>
<comment type="similarity">
    <text evidence="8">Belongs to the helicase family. PriA subfamily.</text>
</comment>
<evidence type="ECO:0000256" key="8">
    <source>
        <dbReference type="HAMAP-Rule" id="MF_00983"/>
    </source>
</evidence>
<sequence length="675" mass="72504">MIEDDGGQLALLKTKVRKTRPVAPSRPAPERPIAKVVVDTPLAHLDRTFDYVVPEKFHDDCQPGTRVRVRFAGQDLDGFVLDRVDETDHQGKLLPIKRLVSAEQVLAPEIAKLARAVADRYAGTLPDVLRLAVPPRHARVEAEERQERQEHQQERPAPGPWAAYETGPRYLDALARGETPRAVWTALPGEDWPRCLAKAAAATLAKGRGVLLIVPDHRDAARLDEACKEELGEGQHVLLSAEVGPAMRYRRFLAVRRGDVRCVIGTRAAAFAPVRDLGLVGVWDDGDDLHAEPRAPYPHVREVLLLRAHLENTAAIIGGFAVTAEGAQLVETGWARPLAAARDVVRRRVPRVVVTDDADLARDPAAKAVRIPHRAFEIARDALTKGPVLIQVPRAGYLPALACQDCRHPARCTHCHGPLQRGAPGSPPACGWCGRAAVGWECPNCGGRTLRAPVVGARRTAEELGRAFPRFPVKTSGGDKVLMKVSNEPALVVATPGAEPVATDGGYAAALLLDTWLFLARADLRAGEEALRRWFAAAALVRPGDQGGSVIVVGDPAGTALQALVRWSPDGYASRELGERQHAGFPPAVRLATVEGPSDVVQDLVDLAQLPPTASVLGPVPVESADDEEVFRTVIRVPRAQGGALSAALKGAQGVRSARKSPGNARVRIDPLALA</sequence>
<feature type="domain" description="Primosomal protein N' 3' DNA-binding" evidence="10">
    <location>
        <begin position="35"/>
        <end position="134"/>
    </location>
</feature>
<feature type="binding site" evidence="8">
    <location>
        <position position="412"/>
    </location>
    <ligand>
        <name>Zn(2+)</name>
        <dbReference type="ChEBI" id="CHEBI:29105"/>
        <label>2</label>
    </ligand>
</feature>
<evidence type="ECO:0000256" key="5">
    <source>
        <dbReference type="ARBA" id="ARBA00022833"/>
    </source>
</evidence>
<feature type="region of interest" description="Disordered" evidence="9">
    <location>
        <begin position="139"/>
        <end position="163"/>
    </location>
</feature>
<dbReference type="InterPro" id="IPR005259">
    <property type="entry name" value="PriA"/>
</dbReference>
<feature type="compositionally biased region" description="Basic and acidic residues" evidence="9">
    <location>
        <begin position="139"/>
        <end position="154"/>
    </location>
</feature>
<comment type="function">
    <text evidence="8">Initiates the restart of stalled replication forks, which reloads the replicative helicase on sites other than the origin of replication. Recognizes and binds to abandoned replication forks and remodels them to uncover a helicase loading site. Promotes assembly of the primosome at these replication forks.</text>
</comment>
<dbReference type="HAMAP" id="MF_00983">
    <property type="entry name" value="PriA"/>
    <property type="match status" value="1"/>
</dbReference>
<proteinExistence type="inferred from homology"/>
<feature type="binding site" evidence="8">
    <location>
        <position position="430"/>
    </location>
    <ligand>
        <name>Zn(2+)</name>
        <dbReference type="ChEBI" id="CHEBI:29105"/>
        <label>2</label>
    </ligand>
</feature>
<evidence type="ECO:0000256" key="7">
    <source>
        <dbReference type="ARBA" id="ARBA00023125"/>
    </source>
</evidence>
<feature type="binding site" evidence="8">
    <location>
        <position position="445"/>
    </location>
    <ligand>
        <name>Zn(2+)</name>
        <dbReference type="ChEBI" id="CHEBI:29105"/>
        <label>1</label>
    </ligand>
</feature>
<keyword evidence="1 8" id="KW-0639">Primosome</keyword>
<evidence type="ECO:0000313" key="11">
    <source>
        <dbReference type="EMBL" id="MFC3763141.1"/>
    </source>
</evidence>
<evidence type="ECO:0000256" key="6">
    <source>
        <dbReference type="ARBA" id="ARBA00022840"/>
    </source>
</evidence>
<evidence type="ECO:0000256" key="3">
    <source>
        <dbReference type="ARBA" id="ARBA00022723"/>
    </source>
</evidence>
<organism evidence="11 12">
    <name type="scientific">Tenggerimyces flavus</name>
    <dbReference type="NCBI Taxonomy" id="1708749"/>
    <lineage>
        <taxon>Bacteria</taxon>
        <taxon>Bacillati</taxon>
        <taxon>Actinomycetota</taxon>
        <taxon>Actinomycetes</taxon>
        <taxon>Propionibacteriales</taxon>
        <taxon>Nocardioidaceae</taxon>
        <taxon>Tenggerimyces</taxon>
    </lineage>
</organism>
<keyword evidence="2 8" id="KW-0235">DNA replication</keyword>
<evidence type="ECO:0000256" key="4">
    <source>
        <dbReference type="ARBA" id="ARBA00022741"/>
    </source>
</evidence>
<dbReference type="PANTHER" id="PTHR30580">
    <property type="entry name" value="PRIMOSOMAL PROTEIN N"/>
    <property type="match status" value="1"/>
</dbReference>
<dbReference type="Proteomes" id="UP001595699">
    <property type="component" value="Unassembled WGS sequence"/>
</dbReference>
<reference evidence="12" key="1">
    <citation type="journal article" date="2019" name="Int. J. Syst. Evol. Microbiol.">
        <title>The Global Catalogue of Microorganisms (GCM) 10K type strain sequencing project: providing services to taxonomists for standard genome sequencing and annotation.</title>
        <authorList>
            <consortium name="The Broad Institute Genomics Platform"/>
            <consortium name="The Broad Institute Genome Sequencing Center for Infectious Disease"/>
            <person name="Wu L."/>
            <person name="Ma J."/>
        </authorList>
    </citation>
    <scope>NUCLEOTIDE SEQUENCE [LARGE SCALE GENOMIC DNA]</scope>
    <source>
        <strain evidence="12">CGMCC 4.7241</strain>
    </source>
</reference>
<dbReference type="PANTHER" id="PTHR30580:SF0">
    <property type="entry name" value="PRIMOSOMAL PROTEIN N"/>
    <property type="match status" value="1"/>
</dbReference>
<evidence type="ECO:0000313" key="12">
    <source>
        <dbReference type="Proteomes" id="UP001595699"/>
    </source>
</evidence>
<evidence type="ECO:0000256" key="1">
    <source>
        <dbReference type="ARBA" id="ARBA00022515"/>
    </source>
</evidence>
<dbReference type="EMBL" id="JBHRZH010000017">
    <property type="protein sequence ID" value="MFC3763141.1"/>
    <property type="molecule type" value="Genomic_DNA"/>
</dbReference>
<gene>
    <name evidence="8" type="primary">priA</name>
    <name evidence="11" type="ORF">ACFOUW_20030</name>
</gene>
<dbReference type="Gene3D" id="3.40.1440.60">
    <property type="entry name" value="PriA, 3(prime) DNA-binding domain"/>
    <property type="match status" value="1"/>
</dbReference>
<dbReference type="InterPro" id="IPR027417">
    <property type="entry name" value="P-loop_NTPase"/>
</dbReference>
<dbReference type="InterPro" id="IPR042115">
    <property type="entry name" value="PriA_3primeBD_sf"/>
</dbReference>
<feature type="binding site" evidence="8">
    <location>
        <position position="433"/>
    </location>
    <ligand>
        <name>Zn(2+)</name>
        <dbReference type="ChEBI" id="CHEBI:29105"/>
        <label>2</label>
    </ligand>
</feature>
<dbReference type="RefSeq" id="WP_205119778.1">
    <property type="nucleotide sequence ID" value="NZ_JAFBCM010000001.1"/>
</dbReference>
<evidence type="ECO:0000256" key="2">
    <source>
        <dbReference type="ARBA" id="ARBA00022705"/>
    </source>
</evidence>
<keyword evidence="12" id="KW-1185">Reference proteome</keyword>
<keyword evidence="3 8" id="KW-0479">Metal-binding</keyword>
<feature type="binding site" evidence="8">
    <location>
        <position position="406"/>
    </location>
    <ligand>
        <name>Zn(2+)</name>
        <dbReference type="ChEBI" id="CHEBI:29105"/>
        <label>1</label>
    </ligand>
</feature>
<dbReference type="Gene3D" id="3.40.50.300">
    <property type="entry name" value="P-loop containing nucleotide triphosphate hydrolases"/>
    <property type="match status" value="1"/>
</dbReference>
<feature type="binding site" evidence="8">
    <location>
        <position position="415"/>
    </location>
    <ligand>
        <name>Zn(2+)</name>
        <dbReference type="ChEBI" id="CHEBI:29105"/>
        <label>2</label>
    </ligand>
</feature>
<name>A0ABV7YD30_9ACTN</name>
<feature type="binding site" evidence="8">
    <location>
        <position position="442"/>
    </location>
    <ligand>
        <name>Zn(2+)</name>
        <dbReference type="ChEBI" id="CHEBI:29105"/>
        <label>1</label>
    </ligand>
</feature>
<keyword evidence="6 8" id="KW-0067">ATP-binding</keyword>
<accession>A0ABV7YD30</accession>
<comment type="caution">
    <text evidence="11">The sequence shown here is derived from an EMBL/GenBank/DDBJ whole genome shotgun (WGS) entry which is preliminary data.</text>
</comment>
<feature type="binding site" evidence="8">
    <location>
        <position position="403"/>
    </location>
    <ligand>
        <name>Zn(2+)</name>
        <dbReference type="ChEBI" id="CHEBI:29105"/>
        <label>1</label>
    </ligand>
</feature>
<keyword evidence="5 8" id="KW-0862">Zinc</keyword>
<comment type="cofactor">
    <cofactor evidence="8">
        <name>Zn(2+)</name>
        <dbReference type="ChEBI" id="CHEBI:29105"/>
    </cofactor>
    <text evidence="8">Binds 2 zinc ions per subunit.</text>
</comment>
<comment type="caution">
    <text evidence="8">As this protein does not have any detectable helicase domains, it probably does not have helicase activity.</text>
</comment>
<dbReference type="InterPro" id="IPR041222">
    <property type="entry name" value="PriA_3primeBD"/>
</dbReference>
<keyword evidence="7 8" id="KW-0238">DNA-binding</keyword>
<comment type="subunit">
    <text evidence="8">Component of the replication restart primosome.</text>
</comment>
<protein>
    <recommendedName>
        <fullName evidence="8">Probable replication restart protein PriA</fullName>
    </recommendedName>
    <alternativeName>
        <fullName evidence="8">Putative ATP-dependent DNA helicase PriA</fullName>
    </alternativeName>
</protein>
<dbReference type="Pfam" id="PF17764">
    <property type="entry name" value="PriA_3primeBD"/>
    <property type="match status" value="1"/>
</dbReference>
<evidence type="ECO:0000256" key="9">
    <source>
        <dbReference type="SAM" id="MobiDB-lite"/>
    </source>
</evidence>
<keyword evidence="4 8" id="KW-0547">Nucleotide-binding</keyword>